<dbReference type="Pfam" id="PF08240">
    <property type="entry name" value="ADH_N"/>
    <property type="match status" value="1"/>
</dbReference>
<dbReference type="Proteomes" id="UP000235786">
    <property type="component" value="Unassembled WGS sequence"/>
</dbReference>
<dbReference type="InterPro" id="IPR036291">
    <property type="entry name" value="NAD(P)-bd_dom_sf"/>
</dbReference>
<dbReference type="InterPro" id="IPR011032">
    <property type="entry name" value="GroES-like_sf"/>
</dbReference>
<gene>
    <name evidence="2" type="ORF">L207DRAFT_551225</name>
</gene>
<dbReference type="InterPro" id="IPR013154">
    <property type="entry name" value="ADH-like_N"/>
</dbReference>
<name>A0A2J6SAN3_HYAVF</name>
<dbReference type="InterPro" id="IPR020843">
    <property type="entry name" value="ER"/>
</dbReference>
<sequence>MAATPPPSKMRAWQYTTTEGGIEKNLIINADAPVPTPKPKQNLVKVIAMALNPADYKNAESGLIGRLLISKPATPGFDFAGRIITPGTDSPFKAGQLVFGVPNKWISNSLGSLCEYTLADSDAIVAIPDGVNPVDAASLPVAGLTAYQSIVPRVNRGDNVFINGGSGGVGALGIQMAKVLGSHVTTSCSTANVELCKSLGADEVIDYKKGSVLEALITSGRKYDHVVDNVGTDWGLYWGCDKYTKPDAMFIRVPLDMTLESGVSLLRKTFVPAMLGGPKRKGKLFWPDASLKDLSQVIEWVKEGKIRVVIDQSFLFEQAPEAFAKLKTGRAKGKIVVNVASE</sequence>
<dbReference type="SUPFAM" id="SSF50129">
    <property type="entry name" value="GroES-like"/>
    <property type="match status" value="1"/>
</dbReference>
<dbReference type="SUPFAM" id="SSF51735">
    <property type="entry name" value="NAD(P)-binding Rossmann-fold domains"/>
    <property type="match status" value="1"/>
</dbReference>
<dbReference type="PANTHER" id="PTHR44013:SF1">
    <property type="entry name" value="ZINC-TYPE ALCOHOL DEHYDROGENASE-LIKE PROTEIN C16A3.02C"/>
    <property type="match status" value="1"/>
</dbReference>
<dbReference type="EMBL" id="KZ613938">
    <property type="protein sequence ID" value="PMD47821.1"/>
    <property type="molecule type" value="Genomic_DNA"/>
</dbReference>
<dbReference type="GO" id="GO:0016491">
    <property type="term" value="F:oxidoreductase activity"/>
    <property type="evidence" value="ECO:0007669"/>
    <property type="project" value="InterPro"/>
</dbReference>
<dbReference type="Gene3D" id="3.90.180.10">
    <property type="entry name" value="Medium-chain alcohol dehydrogenases, catalytic domain"/>
    <property type="match status" value="1"/>
</dbReference>
<organism evidence="2 3">
    <name type="scientific">Hyaloscypha variabilis (strain UAMH 11265 / GT02V1 / F)</name>
    <name type="common">Meliniomyces variabilis</name>
    <dbReference type="NCBI Taxonomy" id="1149755"/>
    <lineage>
        <taxon>Eukaryota</taxon>
        <taxon>Fungi</taxon>
        <taxon>Dikarya</taxon>
        <taxon>Ascomycota</taxon>
        <taxon>Pezizomycotina</taxon>
        <taxon>Leotiomycetes</taxon>
        <taxon>Helotiales</taxon>
        <taxon>Hyaloscyphaceae</taxon>
        <taxon>Hyaloscypha</taxon>
        <taxon>Hyaloscypha variabilis</taxon>
    </lineage>
</organism>
<feature type="domain" description="Enoyl reductase (ER)" evidence="1">
    <location>
        <begin position="21"/>
        <end position="337"/>
    </location>
</feature>
<dbReference type="AlphaFoldDB" id="A0A2J6SAN3"/>
<dbReference type="SMART" id="SM00829">
    <property type="entry name" value="PKS_ER"/>
    <property type="match status" value="1"/>
</dbReference>
<evidence type="ECO:0000259" key="1">
    <source>
        <dbReference type="SMART" id="SM00829"/>
    </source>
</evidence>
<reference evidence="2 3" key="1">
    <citation type="submission" date="2016-04" db="EMBL/GenBank/DDBJ databases">
        <title>A degradative enzymes factory behind the ericoid mycorrhizal symbiosis.</title>
        <authorList>
            <consortium name="DOE Joint Genome Institute"/>
            <person name="Martino E."/>
            <person name="Morin E."/>
            <person name="Grelet G."/>
            <person name="Kuo A."/>
            <person name="Kohler A."/>
            <person name="Daghino S."/>
            <person name="Barry K."/>
            <person name="Choi C."/>
            <person name="Cichocki N."/>
            <person name="Clum A."/>
            <person name="Copeland A."/>
            <person name="Hainaut M."/>
            <person name="Haridas S."/>
            <person name="Labutti K."/>
            <person name="Lindquist E."/>
            <person name="Lipzen A."/>
            <person name="Khouja H.-R."/>
            <person name="Murat C."/>
            <person name="Ohm R."/>
            <person name="Olson A."/>
            <person name="Spatafora J."/>
            <person name="Veneault-Fourrey C."/>
            <person name="Henrissat B."/>
            <person name="Grigoriev I."/>
            <person name="Martin F."/>
            <person name="Perotto S."/>
        </authorList>
    </citation>
    <scope>NUCLEOTIDE SEQUENCE [LARGE SCALE GENOMIC DNA]</scope>
    <source>
        <strain evidence="2 3">F</strain>
    </source>
</reference>
<dbReference type="STRING" id="1149755.A0A2J6SAN3"/>
<keyword evidence="3" id="KW-1185">Reference proteome</keyword>
<dbReference type="CDD" id="cd08267">
    <property type="entry name" value="MDR1"/>
    <property type="match status" value="1"/>
</dbReference>
<dbReference type="OrthoDB" id="201656at2759"/>
<dbReference type="Gene3D" id="3.40.50.720">
    <property type="entry name" value="NAD(P)-binding Rossmann-like Domain"/>
    <property type="match status" value="1"/>
</dbReference>
<dbReference type="PANTHER" id="PTHR44013">
    <property type="entry name" value="ZINC-TYPE ALCOHOL DEHYDROGENASE-LIKE PROTEIN C16A3.02C"/>
    <property type="match status" value="1"/>
</dbReference>
<dbReference type="Pfam" id="PF13602">
    <property type="entry name" value="ADH_zinc_N_2"/>
    <property type="match status" value="1"/>
</dbReference>
<evidence type="ECO:0000313" key="2">
    <source>
        <dbReference type="EMBL" id="PMD47821.1"/>
    </source>
</evidence>
<protein>
    <submittedName>
        <fullName evidence="2">Putative zinc-type alcohol dehydrogenase-like protein C16A3.02c</fullName>
    </submittedName>
</protein>
<proteinExistence type="predicted"/>
<accession>A0A2J6SAN3</accession>
<evidence type="ECO:0000313" key="3">
    <source>
        <dbReference type="Proteomes" id="UP000235786"/>
    </source>
</evidence>
<dbReference type="InterPro" id="IPR052733">
    <property type="entry name" value="Chloroplast_QOR"/>
</dbReference>